<evidence type="ECO:0000256" key="1">
    <source>
        <dbReference type="ARBA" id="ARBA00004324"/>
    </source>
</evidence>
<reference evidence="18" key="4">
    <citation type="submission" date="2025-09" db="UniProtKB">
        <authorList>
            <consortium name="Ensembl"/>
        </authorList>
    </citation>
    <scope>IDENTIFICATION</scope>
</reference>
<evidence type="ECO:0000256" key="3">
    <source>
        <dbReference type="ARBA" id="ARBA00022527"/>
    </source>
</evidence>
<feature type="compositionally biased region" description="Basic and acidic residues" evidence="16">
    <location>
        <begin position="8"/>
        <end position="21"/>
    </location>
</feature>
<dbReference type="AlphaFoldDB" id="A0A2I2YAW2"/>
<comment type="catalytic activity">
    <reaction evidence="13">
        <text>L-threonyl-[protein] + ATP = O-phospho-L-threonyl-[protein] + ADP + H(+)</text>
        <dbReference type="Rhea" id="RHEA:46608"/>
        <dbReference type="Rhea" id="RHEA-COMP:11060"/>
        <dbReference type="Rhea" id="RHEA-COMP:11605"/>
        <dbReference type="ChEBI" id="CHEBI:15378"/>
        <dbReference type="ChEBI" id="CHEBI:30013"/>
        <dbReference type="ChEBI" id="CHEBI:30616"/>
        <dbReference type="ChEBI" id="CHEBI:61977"/>
        <dbReference type="ChEBI" id="CHEBI:456216"/>
        <dbReference type="EC" id="2.7.12.1"/>
    </reaction>
</comment>
<dbReference type="STRING" id="9593.ENSGGOP00000032058"/>
<evidence type="ECO:0000256" key="15">
    <source>
        <dbReference type="PROSITE-ProRule" id="PRU10141"/>
    </source>
</evidence>
<feature type="binding site" evidence="15">
    <location>
        <position position="193"/>
    </location>
    <ligand>
        <name>ATP</name>
        <dbReference type="ChEBI" id="CHEBI:30616"/>
    </ligand>
</feature>
<evidence type="ECO:0000313" key="18">
    <source>
        <dbReference type="Ensembl" id="ENSGGOP00000032058.1"/>
    </source>
</evidence>
<dbReference type="PANTHER" id="PTHR45646:SF6">
    <property type="entry name" value="DUAL SPECIFICITY PROTEIN KINASE CLK2"/>
    <property type="match status" value="1"/>
</dbReference>
<proteinExistence type="inferred from homology"/>
<keyword evidence="8 15" id="KW-0067">ATP-binding</keyword>
<dbReference type="SUPFAM" id="SSF56112">
    <property type="entry name" value="Protein kinase-like (PK-like)"/>
    <property type="match status" value="1"/>
</dbReference>
<feature type="compositionally biased region" description="Basic residues" evidence="16">
    <location>
        <begin position="22"/>
        <end position="33"/>
    </location>
</feature>
<keyword evidence="7" id="KW-0418">Kinase</keyword>
<keyword evidence="6 15" id="KW-0547">Nucleotide-binding</keyword>
<evidence type="ECO:0000313" key="19">
    <source>
        <dbReference type="Proteomes" id="UP000001519"/>
    </source>
</evidence>
<keyword evidence="3" id="KW-0723">Serine/threonine-protein kinase</keyword>
<reference evidence="18 19" key="2">
    <citation type="journal article" date="2012" name="Nature">
        <title>Insights into hominid evolution from the gorilla genome sequence.</title>
        <authorList>
            <person name="Scally A."/>
            <person name="Dutheil J.Y."/>
            <person name="Hillier L.W."/>
            <person name="Jordan G.E."/>
            <person name="Goodhead I."/>
            <person name="Herrero J."/>
            <person name="Hobolth A."/>
            <person name="Lappalainen T."/>
            <person name="Mailund T."/>
            <person name="Marques-Bonet T."/>
            <person name="McCarthy S."/>
            <person name="Montgomery S.H."/>
            <person name="Schwalie P.C."/>
            <person name="Tang Y.A."/>
            <person name="Ward M.C."/>
            <person name="Xue Y."/>
            <person name="Yngvadottir B."/>
            <person name="Alkan C."/>
            <person name="Andersen L.N."/>
            <person name="Ayub Q."/>
            <person name="Ball E.V."/>
            <person name="Beal K."/>
            <person name="Bradley B.J."/>
            <person name="Chen Y."/>
            <person name="Clee C.M."/>
            <person name="Fitzgerald S."/>
            <person name="Graves T.A."/>
            <person name="Gu Y."/>
            <person name="Heath P."/>
            <person name="Heger A."/>
            <person name="Karakoc E."/>
            <person name="Kolb-Kokocinski A."/>
            <person name="Laird G.K."/>
            <person name="Lunter G."/>
            <person name="Meader S."/>
            <person name="Mort M."/>
            <person name="Mullikin J.C."/>
            <person name="Munch K."/>
            <person name="O'Connor T.D."/>
            <person name="Phillips A.D."/>
            <person name="Prado-Martinez J."/>
            <person name="Rogers A.S."/>
            <person name="Sajjadian S."/>
            <person name="Schmidt D."/>
            <person name="Shaw K."/>
            <person name="Simpson J.T."/>
            <person name="Stenson P.D."/>
            <person name="Turner D.J."/>
            <person name="Vigilant L."/>
            <person name="Vilella A.J."/>
            <person name="Whitener W."/>
            <person name="Zhu B."/>
            <person name="Cooper D.N."/>
            <person name="de Jong P."/>
            <person name="Dermitzakis E.T."/>
            <person name="Eichler E.E."/>
            <person name="Flicek P."/>
            <person name="Goldman N."/>
            <person name="Mundy N.I."/>
            <person name="Ning Z."/>
            <person name="Odom D.T."/>
            <person name="Ponting C.P."/>
            <person name="Quail M.A."/>
            <person name="Ryder O.A."/>
            <person name="Searle S.M."/>
            <person name="Warren W.C."/>
            <person name="Wilson R.K."/>
            <person name="Schierup M.H."/>
            <person name="Rogers J."/>
            <person name="Tyler-Smith C."/>
            <person name="Durbin R."/>
        </authorList>
    </citation>
    <scope>NUCLEOTIDE SEQUENCE [LARGE SCALE GENOMIC DNA]</scope>
</reference>
<dbReference type="GeneTree" id="ENSGT00940000154947"/>
<dbReference type="InterPro" id="IPR000719">
    <property type="entry name" value="Prot_kinase_dom"/>
</dbReference>
<dbReference type="GO" id="GO:0004713">
    <property type="term" value="F:protein tyrosine kinase activity"/>
    <property type="evidence" value="ECO:0007669"/>
    <property type="project" value="UniProtKB-KW"/>
</dbReference>
<dbReference type="Ensembl" id="ENSGGOT00000054276.1">
    <property type="protein sequence ID" value="ENSGGOP00000032058.1"/>
    <property type="gene ID" value="ENSGGOG00000009438.3"/>
</dbReference>
<evidence type="ECO:0000256" key="8">
    <source>
        <dbReference type="ARBA" id="ARBA00022840"/>
    </source>
</evidence>
<evidence type="ECO:0000259" key="17">
    <source>
        <dbReference type="PROSITE" id="PS50011"/>
    </source>
</evidence>
<keyword evidence="9" id="KW-0829">Tyrosine-protein kinase</keyword>
<reference evidence="19" key="1">
    <citation type="submission" date="2011-05" db="EMBL/GenBank/DDBJ databases">
        <title>Insights into the evolution of the great apes provided by the gorilla genome.</title>
        <authorList>
            <person name="Scally A."/>
        </authorList>
    </citation>
    <scope>NUCLEOTIDE SEQUENCE [LARGE SCALE GENOMIC DNA]</scope>
</reference>
<evidence type="ECO:0000256" key="7">
    <source>
        <dbReference type="ARBA" id="ARBA00022777"/>
    </source>
</evidence>
<dbReference type="PANTHER" id="PTHR45646">
    <property type="entry name" value="SERINE/THREONINE-PROTEIN KINASE DOA-RELATED"/>
    <property type="match status" value="1"/>
</dbReference>
<keyword evidence="4" id="KW-0597">Phosphoprotein</keyword>
<dbReference type="FunCoup" id="A0A2I2YAW2">
    <property type="interactions" value="3027"/>
</dbReference>
<dbReference type="Proteomes" id="UP000001519">
    <property type="component" value="Chromosome 1"/>
</dbReference>
<evidence type="ECO:0000256" key="9">
    <source>
        <dbReference type="ARBA" id="ARBA00023137"/>
    </source>
</evidence>
<protein>
    <recommendedName>
        <fullName evidence="2">dual-specificity kinase</fullName>
        <ecNumber evidence="2">2.7.12.1</ecNumber>
    </recommendedName>
</protein>
<feature type="compositionally biased region" description="Basic and acidic residues" evidence="16">
    <location>
        <begin position="47"/>
        <end position="67"/>
    </location>
</feature>
<dbReference type="InterPro" id="IPR051175">
    <property type="entry name" value="CLK_kinases"/>
</dbReference>
<dbReference type="InterPro" id="IPR011009">
    <property type="entry name" value="Kinase-like_dom_sf"/>
</dbReference>
<evidence type="ECO:0000256" key="2">
    <source>
        <dbReference type="ARBA" id="ARBA00013203"/>
    </source>
</evidence>
<feature type="region of interest" description="Disordered" evidence="16">
    <location>
        <begin position="1"/>
        <end position="67"/>
    </location>
</feature>
<evidence type="ECO:0000256" key="12">
    <source>
        <dbReference type="ARBA" id="ARBA00049003"/>
    </source>
</evidence>
<dbReference type="FunFam" id="1.10.510.10:FF:000145">
    <property type="entry name" value="Dual specificity protein kinase CLK2"/>
    <property type="match status" value="1"/>
</dbReference>
<evidence type="ECO:0000256" key="14">
    <source>
        <dbReference type="ARBA" id="ARBA00051680"/>
    </source>
</evidence>
<evidence type="ECO:0000256" key="10">
    <source>
        <dbReference type="ARBA" id="ARBA00023242"/>
    </source>
</evidence>
<comment type="catalytic activity">
    <reaction evidence="12">
        <text>L-seryl-[protein] + ATP = O-phospho-L-seryl-[protein] + ADP + H(+)</text>
        <dbReference type="Rhea" id="RHEA:17989"/>
        <dbReference type="Rhea" id="RHEA-COMP:9863"/>
        <dbReference type="Rhea" id="RHEA-COMP:11604"/>
        <dbReference type="ChEBI" id="CHEBI:15378"/>
        <dbReference type="ChEBI" id="CHEBI:29999"/>
        <dbReference type="ChEBI" id="CHEBI:30616"/>
        <dbReference type="ChEBI" id="CHEBI:83421"/>
        <dbReference type="ChEBI" id="CHEBI:456216"/>
        <dbReference type="EC" id="2.7.12.1"/>
    </reaction>
</comment>
<dbReference type="PROSITE" id="PS50011">
    <property type="entry name" value="PROTEIN_KINASE_DOM"/>
    <property type="match status" value="1"/>
</dbReference>
<dbReference type="Bgee" id="ENSGGOG00000009438">
    <property type="expression patterns" value="Expressed in cerebellum and 6 other cell types or tissues"/>
</dbReference>
<keyword evidence="5" id="KW-0808">Transferase</keyword>
<dbReference type="EMBL" id="CABD030006629">
    <property type="status" value="NOT_ANNOTATED_CDS"/>
    <property type="molecule type" value="Genomic_DNA"/>
</dbReference>
<dbReference type="GO" id="GO:0042802">
    <property type="term" value="F:identical protein binding"/>
    <property type="evidence" value="ECO:0007669"/>
    <property type="project" value="Ensembl"/>
</dbReference>
<feature type="compositionally biased region" description="Basic residues" evidence="16">
    <location>
        <begin position="112"/>
        <end position="127"/>
    </location>
</feature>
<dbReference type="GO" id="GO:0016607">
    <property type="term" value="C:nuclear speck"/>
    <property type="evidence" value="ECO:0007669"/>
    <property type="project" value="UniProtKB-SubCell"/>
</dbReference>
<gene>
    <name evidence="18" type="primary">CLK2</name>
</gene>
<dbReference type="PROSITE" id="PS00108">
    <property type="entry name" value="PROTEIN_KINASE_ST"/>
    <property type="match status" value="1"/>
</dbReference>
<dbReference type="GO" id="GO:0043484">
    <property type="term" value="P:regulation of RNA splicing"/>
    <property type="evidence" value="ECO:0007669"/>
    <property type="project" value="Ensembl"/>
</dbReference>
<evidence type="ECO:0000256" key="11">
    <source>
        <dbReference type="ARBA" id="ARBA00037966"/>
    </source>
</evidence>
<name>A0A2I2YAW2_GORGO</name>
<reference evidence="18" key="3">
    <citation type="submission" date="2025-08" db="UniProtKB">
        <authorList>
            <consortium name="Ensembl"/>
        </authorList>
    </citation>
    <scope>IDENTIFICATION</scope>
</reference>
<keyword evidence="10" id="KW-0539">Nucleus</keyword>
<dbReference type="GO" id="GO:0010212">
    <property type="term" value="P:response to ionizing radiation"/>
    <property type="evidence" value="ECO:0007669"/>
    <property type="project" value="Ensembl"/>
</dbReference>
<organism evidence="18 19">
    <name type="scientific">Gorilla gorilla gorilla</name>
    <name type="common">Western lowland gorilla</name>
    <dbReference type="NCBI Taxonomy" id="9595"/>
    <lineage>
        <taxon>Eukaryota</taxon>
        <taxon>Metazoa</taxon>
        <taxon>Chordata</taxon>
        <taxon>Craniata</taxon>
        <taxon>Vertebrata</taxon>
        <taxon>Euteleostomi</taxon>
        <taxon>Mammalia</taxon>
        <taxon>Eutheria</taxon>
        <taxon>Euarchontoglires</taxon>
        <taxon>Primates</taxon>
        <taxon>Haplorrhini</taxon>
        <taxon>Catarrhini</taxon>
        <taxon>Hominidae</taxon>
        <taxon>Gorilla</taxon>
    </lineage>
</organism>
<comment type="catalytic activity">
    <reaction evidence="14">
        <text>L-tyrosyl-[protein] + ATP = O-phospho-L-tyrosyl-[protein] + ADP + H(+)</text>
        <dbReference type="Rhea" id="RHEA:10596"/>
        <dbReference type="Rhea" id="RHEA-COMP:10136"/>
        <dbReference type="Rhea" id="RHEA-COMP:20101"/>
        <dbReference type="ChEBI" id="CHEBI:15378"/>
        <dbReference type="ChEBI" id="CHEBI:30616"/>
        <dbReference type="ChEBI" id="CHEBI:46858"/>
        <dbReference type="ChEBI" id="CHEBI:61978"/>
        <dbReference type="ChEBI" id="CHEBI:456216"/>
        <dbReference type="EC" id="2.7.12.1"/>
    </reaction>
</comment>
<dbReference type="SMART" id="SM00220">
    <property type="entry name" value="S_TKc"/>
    <property type="match status" value="1"/>
</dbReference>
<dbReference type="CDD" id="cd14215">
    <property type="entry name" value="PKc_CLK2"/>
    <property type="match status" value="1"/>
</dbReference>
<evidence type="ECO:0000256" key="16">
    <source>
        <dbReference type="SAM" id="MobiDB-lite"/>
    </source>
</evidence>
<dbReference type="Pfam" id="PF00069">
    <property type="entry name" value="Pkinase"/>
    <property type="match status" value="1"/>
</dbReference>
<dbReference type="Gene3D" id="3.30.200.20">
    <property type="entry name" value="Phosphorylase Kinase, domain 1"/>
    <property type="match status" value="1"/>
</dbReference>
<accession>A0A2I2YAW2</accession>
<dbReference type="InterPro" id="IPR008271">
    <property type="entry name" value="Ser/Thr_kinase_AS"/>
</dbReference>
<evidence type="ECO:0000256" key="4">
    <source>
        <dbReference type="ARBA" id="ARBA00022553"/>
    </source>
</evidence>
<dbReference type="GO" id="GO:0004712">
    <property type="term" value="F:protein serine/threonine/tyrosine kinase activity"/>
    <property type="evidence" value="ECO:0007669"/>
    <property type="project" value="UniProtKB-EC"/>
</dbReference>
<dbReference type="EC" id="2.7.12.1" evidence="2"/>
<dbReference type="InterPro" id="IPR017441">
    <property type="entry name" value="Protein_kinase_ATP_BS"/>
</dbReference>
<feature type="domain" description="Protein kinase" evidence="17">
    <location>
        <begin position="163"/>
        <end position="487"/>
    </location>
</feature>
<dbReference type="InParanoid" id="A0A2I2YAW2"/>
<comment type="similarity">
    <text evidence="11">Belongs to the protein kinase superfamily. CMGC Ser/Thr protein kinase family. Lammer subfamily.</text>
</comment>
<dbReference type="FunFam" id="3.30.200.20:FF:000061">
    <property type="entry name" value="Dual specificity protein kinase CLK2"/>
    <property type="match status" value="1"/>
</dbReference>
<dbReference type="PROSITE" id="PS00107">
    <property type="entry name" value="PROTEIN_KINASE_ATP"/>
    <property type="match status" value="1"/>
</dbReference>
<evidence type="ECO:0000256" key="5">
    <source>
        <dbReference type="ARBA" id="ARBA00022679"/>
    </source>
</evidence>
<sequence length="507" mass="60955">MPHPRRYHSSERGSRGSYREHYRSRKHKRRRSRSWSSSSDRTRRRRREDSYHVRSRSSYDDRSSDRRVYDRRYCGSYRRNDYSRDRGDAYYDTDYRHSYEYQRENSSYRSQHSSRRKHRRRRRRSRTFSRSSSQHSSRRAKSVEDDAEGHLIYHVGDWLQERYEIVSTLGEGTFGRVVQCVDHRRGGARVALKIIKNVEKYKEAARLEINVLEKINEKDPDNKNLCVQMFDWFDYHGHMCISFELLGLSTFDFLKDNNYLPYPIHQVRHMAFQLCQAVKFLHDNKLTHTDLKPENILFVNSDYELTYNLEKKRDERSVKSTAVRVVDFGSATFDHEHHSTIVSTRHYRAPEVILELGWSQPCDVWSIGCIIFEYYVGFTLFQTHDNREHLAMMERILGPIPSRMIRKTRWGNKGIVTRQKYFYRGRLDWDENTSAGRYVRENCKPLRRYLTSEAEEHHQLFDLIESMLEYEPAKRLTLGEALQHPFFARLRAEPPNKLWDSSRDISR</sequence>
<evidence type="ECO:0000256" key="6">
    <source>
        <dbReference type="ARBA" id="ARBA00022741"/>
    </source>
</evidence>
<comment type="subcellular location">
    <subcellularLocation>
        <location evidence="1">Nucleus speckle</location>
    </subcellularLocation>
</comment>
<evidence type="ECO:0000256" key="13">
    <source>
        <dbReference type="ARBA" id="ARBA00049308"/>
    </source>
</evidence>
<keyword evidence="19" id="KW-1185">Reference proteome</keyword>
<feature type="region of interest" description="Disordered" evidence="16">
    <location>
        <begin position="101"/>
        <end position="143"/>
    </location>
</feature>
<dbReference type="GO" id="GO:0004674">
    <property type="term" value="F:protein serine/threonine kinase activity"/>
    <property type="evidence" value="ECO:0007669"/>
    <property type="project" value="UniProtKB-KW"/>
</dbReference>
<dbReference type="Gene3D" id="1.10.510.10">
    <property type="entry name" value="Transferase(Phosphotransferase) domain 1"/>
    <property type="match status" value="1"/>
</dbReference>
<dbReference type="GO" id="GO:0005524">
    <property type="term" value="F:ATP binding"/>
    <property type="evidence" value="ECO:0007669"/>
    <property type="project" value="UniProtKB-UniRule"/>
</dbReference>
<dbReference type="OMA" id="RHHIQSF"/>